<evidence type="ECO:0000256" key="1">
    <source>
        <dbReference type="SAM" id="MobiDB-lite"/>
    </source>
</evidence>
<proteinExistence type="predicted"/>
<evidence type="ECO:0000313" key="3">
    <source>
        <dbReference type="Proteomes" id="UP001266305"/>
    </source>
</evidence>
<gene>
    <name evidence="2" type="ORF">P7K49_032613</name>
</gene>
<feature type="region of interest" description="Disordered" evidence="1">
    <location>
        <begin position="1"/>
        <end position="20"/>
    </location>
</feature>
<comment type="caution">
    <text evidence="2">The sequence shown here is derived from an EMBL/GenBank/DDBJ whole genome shotgun (WGS) entry which is preliminary data.</text>
</comment>
<name>A0ABQ9U0M5_SAGOE</name>
<organism evidence="2 3">
    <name type="scientific">Saguinus oedipus</name>
    <name type="common">Cotton-top tamarin</name>
    <name type="synonym">Oedipomidas oedipus</name>
    <dbReference type="NCBI Taxonomy" id="9490"/>
    <lineage>
        <taxon>Eukaryota</taxon>
        <taxon>Metazoa</taxon>
        <taxon>Chordata</taxon>
        <taxon>Craniata</taxon>
        <taxon>Vertebrata</taxon>
        <taxon>Euteleostomi</taxon>
        <taxon>Mammalia</taxon>
        <taxon>Eutheria</taxon>
        <taxon>Euarchontoglires</taxon>
        <taxon>Primates</taxon>
        <taxon>Haplorrhini</taxon>
        <taxon>Platyrrhini</taxon>
        <taxon>Cebidae</taxon>
        <taxon>Callitrichinae</taxon>
        <taxon>Saguinus</taxon>
    </lineage>
</organism>
<keyword evidence="3" id="KW-1185">Reference proteome</keyword>
<evidence type="ECO:0000313" key="2">
    <source>
        <dbReference type="EMBL" id="KAK2089947.1"/>
    </source>
</evidence>
<dbReference type="EMBL" id="JASSZA010000018">
    <property type="protein sequence ID" value="KAK2089947.1"/>
    <property type="molecule type" value="Genomic_DNA"/>
</dbReference>
<accession>A0ABQ9U0M5</accession>
<reference evidence="2 3" key="1">
    <citation type="submission" date="2023-05" db="EMBL/GenBank/DDBJ databases">
        <title>B98-5 Cell Line De Novo Hybrid Assembly: An Optical Mapping Approach.</title>
        <authorList>
            <person name="Kananen K."/>
            <person name="Auerbach J.A."/>
            <person name="Kautto E."/>
            <person name="Blachly J.S."/>
        </authorList>
    </citation>
    <scope>NUCLEOTIDE SEQUENCE [LARGE SCALE GENOMIC DNA]</scope>
    <source>
        <strain evidence="2">B95-8</strain>
        <tissue evidence="2">Cell line</tissue>
    </source>
</reference>
<sequence>MEGKDSDGTGDTKTGIARRPGEVGLLGEERLALSKTPGHPVAIWALTRDLARVLSPGVPGTAQFAPVALAKLFNGASTCSKSCQLAAARKLTGKVKIANIGYSESFSNASSQEYRHFLELFFRTWSAVVTSQQGWNPQRFTHGGKDPAAFWNSPCGLAHSQLPVWGSLPAALRQHVDAGEVRMEVIGVTNGSVVVDFHLLIIADLDVREVASAFLTAFQTAPLLEVIGGDTFIQGREAGTVSLLEVVRGDTFIQGREAGTAPLLEVVRGDTFIQGREAGTVPLLEVVRGDTFIQGTGGWDGTCPMSPNEWQPLPCTSERCCVVALPPPELDEHVE</sequence>
<protein>
    <submittedName>
        <fullName evidence="2">Uncharacterized protein</fullName>
    </submittedName>
</protein>
<dbReference type="Proteomes" id="UP001266305">
    <property type="component" value="Unassembled WGS sequence"/>
</dbReference>